<name>A0ACC1PPZ5_9PEZI</name>
<gene>
    <name evidence="1" type="ORF">NUW58_g1026</name>
</gene>
<comment type="caution">
    <text evidence="1">The sequence shown here is derived from an EMBL/GenBank/DDBJ whole genome shotgun (WGS) entry which is preliminary data.</text>
</comment>
<evidence type="ECO:0000313" key="2">
    <source>
        <dbReference type="Proteomes" id="UP001143856"/>
    </source>
</evidence>
<proteinExistence type="predicted"/>
<dbReference type="Proteomes" id="UP001143856">
    <property type="component" value="Unassembled WGS sequence"/>
</dbReference>
<keyword evidence="2" id="KW-1185">Reference proteome</keyword>
<dbReference type="EMBL" id="JAPDGR010000101">
    <property type="protein sequence ID" value="KAJ2996291.1"/>
    <property type="molecule type" value="Genomic_DNA"/>
</dbReference>
<evidence type="ECO:0000313" key="1">
    <source>
        <dbReference type="EMBL" id="KAJ2996291.1"/>
    </source>
</evidence>
<sequence length="259" mass="28413">MSDRIANGPAAHFSITDSDAHMHVALSCLAYHLHRSSTSEEDDKALKLTADPPESRAMLDKKWPLNSYAVKNWMPHLELVPREKWSVDVVNLATRALTARSESLSMIIEGNNLVGGRGSEYYVEYGYFKEPNLLRRPQCVTARLGCVKLTEMLLCASAGINSYLTQGDFYMALQYAARGGHTAVIQSLLEKVVCDNTKSDKLGKALVAAAYEGHADVVNLLLDSNADVDAPHDKWGVGAPGCRMSKSLACREVACSPWR</sequence>
<accession>A0ACC1PPZ5</accession>
<organism evidence="1 2">
    <name type="scientific">Xylaria curta</name>
    <dbReference type="NCBI Taxonomy" id="42375"/>
    <lineage>
        <taxon>Eukaryota</taxon>
        <taxon>Fungi</taxon>
        <taxon>Dikarya</taxon>
        <taxon>Ascomycota</taxon>
        <taxon>Pezizomycotina</taxon>
        <taxon>Sordariomycetes</taxon>
        <taxon>Xylariomycetidae</taxon>
        <taxon>Xylariales</taxon>
        <taxon>Xylariaceae</taxon>
        <taxon>Xylaria</taxon>
    </lineage>
</organism>
<protein>
    <submittedName>
        <fullName evidence="1">Uncharacterized protein</fullName>
    </submittedName>
</protein>
<reference evidence="1" key="1">
    <citation type="submission" date="2022-10" db="EMBL/GenBank/DDBJ databases">
        <title>Genome Sequence of Xylaria curta.</title>
        <authorList>
            <person name="Buettner E."/>
        </authorList>
    </citation>
    <scope>NUCLEOTIDE SEQUENCE</scope>
    <source>
        <strain evidence="1">Babe10</strain>
    </source>
</reference>